<dbReference type="InterPro" id="IPR005269">
    <property type="entry name" value="LOG"/>
</dbReference>
<dbReference type="GO" id="GO:0009691">
    <property type="term" value="P:cytokinin biosynthetic process"/>
    <property type="evidence" value="ECO:0007669"/>
    <property type="project" value="UniProtKB-UniRule"/>
</dbReference>
<proteinExistence type="inferred from homology"/>
<dbReference type="OrthoDB" id="9801098at2"/>
<dbReference type="GO" id="GO:0005829">
    <property type="term" value="C:cytosol"/>
    <property type="evidence" value="ECO:0007669"/>
    <property type="project" value="TreeGrafter"/>
</dbReference>
<reference evidence="5" key="1">
    <citation type="submission" date="2017-04" db="EMBL/GenBank/DDBJ databases">
        <authorList>
            <person name="Varghese N."/>
            <person name="Submissions S."/>
        </authorList>
    </citation>
    <scope>NUCLEOTIDE SEQUENCE [LARGE SCALE GENOMIC DNA]</scope>
    <source>
        <strain evidence="5">K3S</strain>
    </source>
</reference>
<dbReference type="Pfam" id="PF03641">
    <property type="entry name" value="Lysine_decarbox"/>
    <property type="match status" value="1"/>
</dbReference>
<dbReference type="Gene3D" id="3.40.50.450">
    <property type="match status" value="1"/>
</dbReference>
<keyword evidence="3" id="KW-0203">Cytokinin biosynthesis</keyword>
<sequence length="199" mass="21717">MKSLCIFLGANPGNDEKYAKAARDMGRELAKRKITTVYGGSDMGLMGILAESALEAGGKVIGVIPENLVKKNVAHPLLTELHVTESMHERKALMAELSDGFIAMPGGIGTMDEIFEIFTWAQLGFHSKPCGLLNIDGYYDTLLSFLNSVVKEGFLKSVHKDMLLTADSPAKIIDSFAGYEAPVVSKWVENAKVETRKHQ</sequence>
<dbReference type="GO" id="GO:0008714">
    <property type="term" value="F:AMP nucleosidase activity"/>
    <property type="evidence" value="ECO:0007669"/>
    <property type="project" value="UniProtKB-EC"/>
</dbReference>
<organism evidence="4 5">
    <name type="scientific">Desulfovibrio gilichinskyi</name>
    <dbReference type="NCBI Taxonomy" id="1519643"/>
    <lineage>
        <taxon>Bacteria</taxon>
        <taxon>Pseudomonadati</taxon>
        <taxon>Thermodesulfobacteriota</taxon>
        <taxon>Desulfovibrionia</taxon>
        <taxon>Desulfovibrionales</taxon>
        <taxon>Desulfovibrionaceae</taxon>
        <taxon>Desulfovibrio</taxon>
    </lineage>
</organism>
<keyword evidence="3" id="KW-0378">Hydrolase</keyword>
<protein>
    <recommendedName>
        <fullName evidence="3">Cytokinin riboside 5'-monophosphate phosphoribohydrolase</fullName>
        <ecNumber evidence="3">3.2.2.n1</ecNumber>
    </recommendedName>
</protein>
<accession>A0A1X7DCN4</accession>
<evidence type="ECO:0000256" key="2">
    <source>
        <dbReference type="ARBA" id="ARBA00006763"/>
    </source>
</evidence>
<dbReference type="InterPro" id="IPR031100">
    <property type="entry name" value="LOG_fam"/>
</dbReference>
<dbReference type="AlphaFoldDB" id="A0A1X7DCN4"/>
<dbReference type="STRING" id="1519643.SAMN06295933_1755"/>
<dbReference type="PANTHER" id="PTHR31223">
    <property type="entry name" value="LOG FAMILY PROTEIN YJL055W"/>
    <property type="match status" value="1"/>
</dbReference>
<dbReference type="SUPFAM" id="SSF102405">
    <property type="entry name" value="MCP/YpsA-like"/>
    <property type="match status" value="1"/>
</dbReference>
<evidence type="ECO:0000313" key="5">
    <source>
        <dbReference type="Proteomes" id="UP000192906"/>
    </source>
</evidence>
<name>A0A1X7DCN4_9BACT</name>
<evidence type="ECO:0000256" key="3">
    <source>
        <dbReference type="RuleBase" id="RU363015"/>
    </source>
</evidence>
<dbReference type="PANTHER" id="PTHR31223:SF70">
    <property type="entry name" value="LOG FAMILY PROTEIN YJL055W"/>
    <property type="match status" value="1"/>
</dbReference>
<keyword evidence="5" id="KW-1185">Reference proteome</keyword>
<dbReference type="RefSeq" id="WP_085101358.1">
    <property type="nucleotide sequence ID" value="NZ_FWZU01000003.1"/>
</dbReference>
<dbReference type="EC" id="3.2.2.n1" evidence="3"/>
<comment type="similarity">
    <text evidence="2 3">Belongs to the LOG family.</text>
</comment>
<gene>
    <name evidence="4" type="ORF">SAMN06295933_1755</name>
</gene>
<comment type="catalytic activity">
    <reaction evidence="1">
        <text>AMP + H2O = D-ribose 5-phosphate + adenine</text>
        <dbReference type="Rhea" id="RHEA:20129"/>
        <dbReference type="ChEBI" id="CHEBI:15377"/>
        <dbReference type="ChEBI" id="CHEBI:16708"/>
        <dbReference type="ChEBI" id="CHEBI:78346"/>
        <dbReference type="ChEBI" id="CHEBI:456215"/>
        <dbReference type="EC" id="3.2.2.4"/>
    </reaction>
</comment>
<dbReference type="EMBL" id="FWZU01000003">
    <property type="protein sequence ID" value="SMF13007.1"/>
    <property type="molecule type" value="Genomic_DNA"/>
</dbReference>
<dbReference type="Proteomes" id="UP000192906">
    <property type="component" value="Unassembled WGS sequence"/>
</dbReference>
<dbReference type="NCBIfam" id="TIGR00730">
    <property type="entry name" value="Rossman fold protein, TIGR00730 family"/>
    <property type="match status" value="1"/>
</dbReference>
<evidence type="ECO:0000256" key="1">
    <source>
        <dbReference type="ARBA" id="ARBA00000274"/>
    </source>
</evidence>
<evidence type="ECO:0000313" key="4">
    <source>
        <dbReference type="EMBL" id="SMF13007.1"/>
    </source>
</evidence>